<dbReference type="InterPro" id="IPR001357">
    <property type="entry name" value="BRCT_dom"/>
</dbReference>
<gene>
    <name evidence="3" type="ORF">SLS60_009972</name>
</gene>
<dbReference type="PROSITE" id="PS50172">
    <property type="entry name" value="BRCT"/>
    <property type="match status" value="1"/>
</dbReference>
<evidence type="ECO:0000313" key="3">
    <source>
        <dbReference type="EMBL" id="KAL1595282.1"/>
    </source>
</evidence>
<evidence type="ECO:0000313" key="4">
    <source>
        <dbReference type="Proteomes" id="UP001521785"/>
    </source>
</evidence>
<comment type="caution">
    <text evidence="3">The sequence shown here is derived from an EMBL/GenBank/DDBJ whole genome shotgun (WGS) entry which is preliminary data.</text>
</comment>
<name>A0ABR3QSZ7_9PLEO</name>
<dbReference type="Pfam" id="PF16589">
    <property type="entry name" value="BRCT_2"/>
    <property type="match status" value="1"/>
</dbReference>
<keyword evidence="4" id="KW-1185">Reference proteome</keyword>
<sequence length="402" mass="43071">MSLYTRDDDLDDPELPPPSAQQPSYVPAQHPRHNTQLPPSGVPRRDARNVSHKPTVATQHAARAQSPTVDHGTSSRALHNNHTPSASSTKPSPASQQHPAKPSSSAQSSAHPPPLLTSGVASTARTFFDPWNSSSTGHQRAENRLSGSTSWRQSRSLKLAEQYKGGLGGGKRVADTVGAGSEDFGKDGRLANGGWEKGAKGLRTGGQKSLAEIWGKSKASTAKRSSQEEKQHVDDDALLDSLHATEELELPNEGKPHLSQHTYIYTVLTLADPSAAQHLTQPPAKQIFRGLTFYINGSTMPLISDHKLKYILHAHGASQSIALGRRTVTHVILGSTCGGGLAGSKIQKEIAKTRGNAVKYVSVEWVLESIKAETRLPESRFSPLKLAPKGQVSVLEAMRPAG</sequence>
<feature type="compositionally biased region" description="Polar residues" evidence="1">
    <location>
        <begin position="145"/>
        <end position="156"/>
    </location>
</feature>
<dbReference type="InterPro" id="IPR036420">
    <property type="entry name" value="BRCT_dom_sf"/>
</dbReference>
<dbReference type="EMBL" id="JAKJXO020000016">
    <property type="protein sequence ID" value="KAL1595282.1"/>
    <property type="molecule type" value="Genomic_DNA"/>
</dbReference>
<accession>A0ABR3QSZ7</accession>
<evidence type="ECO:0000259" key="2">
    <source>
        <dbReference type="PROSITE" id="PS50172"/>
    </source>
</evidence>
<dbReference type="Proteomes" id="UP001521785">
    <property type="component" value="Unassembled WGS sequence"/>
</dbReference>
<feature type="compositionally biased region" description="Polar residues" evidence="1">
    <location>
        <begin position="119"/>
        <end position="138"/>
    </location>
</feature>
<proteinExistence type="predicted"/>
<feature type="domain" description="BRCT" evidence="2">
    <location>
        <begin position="283"/>
        <end position="383"/>
    </location>
</feature>
<feature type="compositionally biased region" description="Polar residues" evidence="1">
    <location>
        <begin position="65"/>
        <end position="82"/>
    </location>
</feature>
<reference evidence="3 4" key="1">
    <citation type="submission" date="2024-02" db="EMBL/GenBank/DDBJ databases">
        <title>De novo assembly and annotation of 12 fungi associated with fruit tree decline syndrome in Ontario, Canada.</title>
        <authorList>
            <person name="Sulman M."/>
            <person name="Ellouze W."/>
            <person name="Ilyukhin E."/>
        </authorList>
    </citation>
    <scope>NUCLEOTIDE SEQUENCE [LARGE SCALE GENOMIC DNA]</scope>
    <source>
        <strain evidence="3 4">M42-189</strain>
    </source>
</reference>
<feature type="compositionally biased region" description="Basic and acidic residues" evidence="1">
    <location>
        <begin position="225"/>
        <end position="235"/>
    </location>
</feature>
<dbReference type="SUPFAM" id="SSF52113">
    <property type="entry name" value="BRCT domain"/>
    <property type="match status" value="1"/>
</dbReference>
<organism evidence="3 4">
    <name type="scientific">Paraconiothyrium brasiliense</name>
    <dbReference type="NCBI Taxonomy" id="300254"/>
    <lineage>
        <taxon>Eukaryota</taxon>
        <taxon>Fungi</taxon>
        <taxon>Dikarya</taxon>
        <taxon>Ascomycota</taxon>
        <taxon>Pezizomycotina</taxon>
        <taxon>Dothideomycetes</taxon>
        <taxon>Pleosporomycetidae</taxon>
        <taxon>Pleosporales</taxon>
        <taxon>Massarineae</taxon>
        <taxon>Didymosphaeriaceae</taxon>
        <taxon>Paraconiothyrium</taxon>
    </lineage>
</organism>
<feature type="region of interest" description="Disordered" evidence="1">
    <location>
        <begin position="1"/>
        <end position="236"/>
    </location>
</feature>
<feature type="compositionally biased region" description="Low complexity" evidence="1">
    <location>
        <begin position="83"/>
        <end position="110"/>
    </location>
</feature>
<dbReference type="Gene3D" id="3.40.50.10190">
    <property type="entry name" value="BRCT domain"/>
    <property type="match status" value="1"/>
</dbReference>
<evidence type="ECO:0000256" key="1">
    <source>
        <dbReference type="SAM" id="MobiDB-lite"/>
    </source>
</evidence>
<protein>
    <recommendedName>
        <fullName evidence="2">BRCT domain-containing protein</fullName>
    </recommendedName>
</protein>